<dbReference type="PROSITE" id="PS50928">
    <property type="entry name" value="ABC_TM1"/>
    <property type="match status" value="1"/>
</dbReference>
<evidence type="ECO:0000256" key="9">
    <source>
        <dbReference type="RuleBase" id="RU363043"/>
    </source>
</evidence>
<keyword evidence="13" id="KW-1185">Reference proteome</keyword>
<evidence type="ECO:0000256" key="2">
    <source>
        <dbReference type="ARBA" id="ARBA00007069"/>
    </source>
</evidence>
<feature type="transmembrane region" description="Helical" evidence="9">
    <location>
        <begin position="396"/>
        <end position="418"/>
    </location>
</feature>
<dbReference type="RefSeq" id="WP_341542408.1">
    <property type="nucleotide sequence ID" value="NZ_JBAKAP010000008.1"/>
</dbReference>
<dbReference type="CDD" id="cd06261">
    <property type="entry name" value="TM_PBP2"/>
    <property type="match status" value="1"/>
</dbReference>
<dbReference type="PANTHER" id="PTHR43470:SF6">
    <property type="entry name" value="PHOSPHATE TRANSPORT SYSTEM PERMEASE PROTEIN PSTA"/>
    <property type="match status" value="1"/>
</dbReference>
<proteinExistence type="inferred from homology"/>
<evidence type="ECO:0000256" key="1">
    <source>
        <dbReference type="ARBA" id="ARBA00004651"/>
    </source>
</evidence>
<dbReference type="PANTHER" id="PTHR43470">
    <property type="entry name" value="PHOSPHATE TRANSPORT SYSTEM PERMEASE PROTEIN PSTA-RELATED"/>
    <property type="match status" value="1"/>
</dbReference>
<evidence type="ECO:0000259" key="11">
    <source>
        <dbReference type="PROSITE" id="PS50928"/>
    </source>
</evidence>
<evidence type="ECO:0000256" key="4">
    <source>
        <dbReference type="ARBA" id="ARBA00022448"/>
    </source>
</evidence>
<keyword evidence="5 9" id="KW-1003">Cell membrane</keyword>
<comment type="subcellular location">
    <subcellularLocation>
        <location evidence="9">Cell inner membrane</location>
        <topology evidence="9">Multi-pass membrane protein</topology>
    </subcellularLocation>
    <subcellularLocation>
        <location evidence="1">Cell membrane</location>
        <topology evidence="1">Multi-pass membrane protein</topology>
    </subcellularLocation>
</comment>
<dbReference type="EMBL" id="JBAKAP010000008">
    <property type="protein sequence ID" value="MEL0617061.1"/>
    <property type="molecule type" value="Genomic_DNA"/>
</dbReference>
<feature type="domain" description="ABC transmembrane type-1" evidence="11">
    <location>
        <begin position="351"/>
        <end position="583"/>
    </location>
</feature>
<dbReference type="InterPro" id="IPR000515">
    <property type="entry name" value="MetI-like"/>
</dbReference>
<feature type="coiled-coil region" evidence="10">
    <location>
        <begin position="208"/>
        <end position="245"/>
    </location>
</feature>
<keyword evidence="7 9" id="KW-1133">Transmembrane helix</keyword>
<dbReference type="Gene3D" id="1.10.3720.10">
    <property type="entry name" value="MetI-like"/>
    <property type="match status" value="1"/>
</dbReference>
<evidence type="ECO:0000313" key="13">
    <source>
        <dbReference type="Proteomes" id="UP001378242"/>
    </source>
</evidence>
<feature type="transmembrane region" description="Helical" evidence="9">
    <location>
        <begin position="487"/>
        <end position="508"/>
    </location>
</feature>
<gene>
    <name evidence="12" type="primary">pstA</name>
    <name evidence="12" type="ORF">V6243_09455</name>
</gene>
<keyword evidence="10" id="KW-0175">Coiled coil</keyword>
<comment type="caution">
    <text evidence="12">The sequence shown here is derived from an EMBL/GenBank/DDBJ whole genome shotgun (WGS) entry which is preliminary data.</text>
</comment>
<evidence type="ECO:0000256" key="7">
    <source>
        <dbReference type="ARBA" id="ARBA00022989"/>
    </source>
</evidence>
<reference evidence="12 13" key="1">
    <citation type="submission" date="2024-02" db="EMBL/GenBank/DDBJ databases">
        <title>Bacteria isolated from the canopy kelp, Nereocystis luetkeana.</title>
        <authorList>
            <person name="Pfister C.A."/>
            <person name="Younker I.T."/>
            <person name="Light S.H."/>
        </authorList>
    </citation>
    <scope>NUCLEOTIDE SEQUENCE [LARGE SCALE GENOMIC DNA]</scope>
    <source>
        <strain evidence="12 13">TI.5.07</strain>
    </source>
</reference>
<organism evidence="12 13">
    <name type="scientific">Cobetia marina</name>
    <name type="common">Deleya marina</name>
    <dbReference type="NCBI Taxonomy" id="28258"/>
    <lineage>
        <taxon>Bacteria</taxon>
        <taxon>Pseudomonadati</taxon>
        <taxon>Pseudomonadota</taxon>
        <taxon>Gammaproteobacteria</taxon>
        <taxon>Oceanospirillales</taxon>
        <taxon>Halomonadaceae</taxon>
        <taxon>Cobetia</taxon>
    </lineage>
</organism>
<evidence type="ECO:0000256" key="3">
    <source>
        <dbReference type="ARBA" id="ARBA00016864"/>
    </source>
</evidence>
<evidence type="ECO:0000313" key="12">
    <source>
        <dbReference type="EMBL" id="MEL0617061.1"/>
    </source>
</evidence>
<sequence>MSRPDAVPPSSLLRPREPVTARLARYWRDGGPWGWLNAMAVSVSLVLVLGLISLLVVGSLSHFWPSRLVEVELTTQPGQSVTALKTTRGEPAADNRHLLGELMHEELRPSAADTGDQQRERQSQRWWLLQTSSQDGASASWQWLPDTLMENIRFPRQALMLEMRDGRVLYGMARALSDPLTGELDHSPQLSSDSAVPGVPTPSLHQNAEALHARLAALEGQRRQLAALRADSEALSARLLALQQQLSARQGPVTTQDEANASLIAELETTREALITREGQLLALRGALDAGQLLLGGNGGHEGRIALNDIRHVWQPNAMGFGGRLLLTLERFRDFVSGSPNEGSGGIWPAIFGTVLMVVLMAILVMPFGVMAALYLHEVAHQGRLTRLTRIALRNLAGVPSIVYGVFGLGFFVYGLGAGLDELFFSERLPTPTFGTGGLLWASLTLALLTLPVVIVATEEGLARVPHRLREGALALGATRFETLRRVVIPAASPALMTGLILAVARAAGEVAPLMLVGVVKLAPDLPLDDSFPWLHLDRKFMHLGHQVYDLAFQSSDAFSSRPLVYATALVLVVVILCLNLSAIRLRHMLAQRYKGATE</sequence>
<name>A0ABU9GF02_COBMA</name>
<evidence type="ECO:0000256" key="8">
    <source>
        <dbReference type="ARBA" id="ARBA00023136"/>
    </source>
</evidence>
<dbReference type="Proteomes" id="UP001378242">
    <property type="component" value="Unassembled WGS sequence"/>
</dbReference>
<evidence type="ECO:0000256" key="5">
    <source>
        <dbReference type="ARBA" id="ARBA00022475"/>
    </source>
</evidence>
<dbReference type="NCBIfam" id="TIGR00974">
    <property type="entry name" value="3a0107s02c"/>
    <property type="match status" value="1"/>
</dbReference>
<keyword evidence="6 9" id="KW-0812">Transmembrane</keyword>
<feature type="transmembrane region" description="Helical" evidence="9">
    <location>
        <begin position="564"/>
        <end position="584"/>
    </location>
</feature>
<evidence type="ECO:0000256" key="10">
    <source>
        <dbReference type="SAM" id="Coils"/>
    </source>
</evidence>
<evidence type="ECO:0000256" key="6">
    <source>
        <dbReference type="ARBA" id="ARBA00022692"/>
    </source>
</evidence>
<dbReference type="SUPFAM" id="SSF161098">
    <property type="entry name" value="MetI-like"/>
    <property type="match status" value="1"/>
</dbReference>
<accession>A0ABU9GF02</accession>
<dbReference type="Pfam" id="PF00528">
    <property type="entry name" value="BPD_transp_1"/>
    <property type="match status" value="1"/>
</dbReference>
<keyword evidence="4" id="KW-0813">Transport</keyword>
<feature type="transmembrane region" description="Helical" evidence="9">
    <location>
        <begin position="35"/>
        <end position="64"/>
    </location>
</feature>
<protein>
    <recommendedName>
        <fullName evidence="3 9">Phosphate transport system permease protein PstA</fullName>
    </recommendedName>
</protein>
<keyword evidence="8 9" id="KW-0472">Membrane</keyword>
<feature type="transmembrane region" description="Helical" evidence="9">
    <location>
        <begin position="347"/>
        <end position="376"/>
    </location>
</feature>
<dbReference type="InterPro" id="IPR005672">
    <property type="entry name" value="Phosphate_PstA"/>
</dbReference>
<feature type="transmembrane region" description="Helical" evidence="9">
    <location>
        <begin position="438"/>
        <end position="458"/>
    </location>
</feature>
<comment type="similarity">
    <text evidence="2 9">Belongs to the binding-protein-dependent transport system permease family. CysTW subfamily.</text>
</comment>
<dbReference type="InterPro" id="IPR035906">
    <property type="entry name" value="MetI-like_sf"/>
</dbReference>